<reference evidence="3 4" key="1">
    <citation type="submission" date="2019-03" db="EMBL/GenBank/DDBJ databases">
        <title>Draft genome sequences of novel Actinobacteria.</title>
        <authorList>
            <person name="Sahin N."/>
            <person name="Ay H."/>
            <person name="Saygin H."/>
        </authorList>
    </citation>
    <scope>NUCLEOTIDE SEQUENCE [LARGE SCALE GENOMIC DNA]</scope>
    <source>
        <strain evidence="3 4">H3C3</strain>
    </source>
</reference>
<dbReference type="InterPro" id="IPR021235">
    <property type="entry name" value="DUF2637"/>
</dbReference>
<organism evidence="3 4">
    <name type="scientific">Actinomadura rubrisoli</name>
    <dbReference type="NCBI Taxonomy" id="2530368"/>
    <lineage>
        <taxon>Bacteria</taxon>
        <taxon>Bacillati</taxon>
        <taxon>Actinomycetota</taxon>
        <taxon>Actinomycetes</taxon>
        <taxon>Streptosporangiales</taxon>
        <taxon>Thermomonosporaceae</taxon>
        <taxon>Actinomadura</taxon>
    </lineage>
</organism>
<keyword evidence="2" id="KW-0472">Membrane</keyword>
<comment type="caution">
    <text evidence="3">The sequence shown here is derived from an EMBL/GenBank/DDBJ whole genome shotgun (WGS) entry which is preliminary data.</text>
</comment>
<name>A0A4R5AI48_9ACTN</name>
<gene>
    <name evidence="3" type="ORF">E1298_36160</name>
</gene>
<feature type="transmembrane region" description="Helical" evidence="2">
    <location>
        <begin position="72"/>
        <end position="91"/>
    </location>
</feature>
<evidence type="ECO:0000256" key="2">
    <source>
        <dbReference type="SAM" id="Phobius"/>
    </source>
</evidence>
<proteinExistence type="predicted"/>
<keyword evidence="2" id="KW-1133">Transmembrane helix</keyword>
<evidence type="ECO:0000313" key="4">
    <source>
        <dbReference type="Proteomes" id="UP000294513"/>
    </source>
</evidence>
<dbReference type="Pfam" id="PF10935">
    <property type="entry name" value="DUF2637"/>
    <property type="match status" value="1"/>
</dbReference>
<feature type="transmembrane region" description="Helical" evidence="2">
    <location>
        <begin position="38"/>
        <end position="60"/>
    </location>
</feature>
<accession>A0A4R5AI48</accession>
<evidence type="ECO:0000256" key="1">
    <source>
        <dbReference type="SAM" id="MobiDB-lite"/>
    </source>
</evidence>
<keyword evidence="2" id="KW-0812">Transmembrane</keyword>
<keyword evidence="4" id="KW-1185">Reference proteome</keyword>
<sequence length="204" mass="22176">MTSIQQSKASALAGEQGNQGVRERETERMAPEAGVLKWVTATVAPLIAALAVLGALGSFTTVRRLAEPHFGGLAWIVPVGMDLGILILLAWDLLMEYLDLPWPVLRWVAWVYITGTVLVNVAAAQGDLAGSVMNAAMPVLFITVVEGVRHLIRRWVGLTSAGRVERVPAARWALAPASSLLLWRRMILWNIAEYQRGLSSNTAI</sequence>
<dbReference type="RefSeq" id="WP_131901449.1">
    <property type="nucleotide sequence ID" value="NZ_SMKU01000295.1"/>
</dbReference>
<dbReference type="EMBL" id="SMKU01000295">
    <property type="protein sequence ID" value="TDD71116.1"/>
    <property type="molecule type" value="Genomic_DNA"/>
</dbReference>
<feature type="transmembrane region" description="Helical" evidence="2">
    <location>
        <begin position="103"/>
        <end position="122"/>
    </location>
</feature>
<dbReference type="OrthoDB" id="4333663at2"/>
<dbReference type="AlphaFoldDB" id="A0A4R5AI48"/>
<feature type="region of interest" description="Disordered" evidence="1">
    <location>
        <begin position="1"/>
        <end position="28"/>
    </location>
</feature>
<protein>
    <submittedName>
        <fullName evidence="3">DUF2637 domain-containing protein</fullName>
    </submittedName>
</protein>
<evidence type="ECO:0000313" key="3">
    <source>
        <dbReference type="EMBL" id="TDD71116.1"/>
    </source>
</evidence>
<dbReference type="Proteomes" id="UP000294513">
    <property type="component" value="Unassembled WGS sequence"/>
</dbReference>